<proteinExistence type="predicted"/>
<reference evidence="3 4" key="1">
    <citation type="journal article" date="2010" name="Nature">
        <title>The Ectocarpus genome and the independent evolution of multicellularity in brown algae.</title>
        <authorList>
            <person name="Cock J.M."/>
            <person name="Sterck L."/>
            <person name="Rouze P."/>
            <person name="Scornet D."/>
            <person name="Allen A.E."/>
            <person name="Amoutzias G."/>
            <person name="Anthouard V."/>
            <person name="Artiguenave F."/>
            <person name="Aury J.M."/>
            <person name="Badger J.H."/>
            <person name="Beszteri B."/>
            <person name="Billiau K."/>
            <person name="Bonnet E."/>
            <person name="Bothwell J.H."/>
            <person name="Bowler C."/>
            <person name="Boyen C."/>
            <person name="Brownlee C."/>
            <person name="Carrano C.J."/>
            <person name="Charrier B."/>
            <person name="Cho G.Y."/>
            <person name="Coelho S.M."/>
            <person name="Collen J."/>
            <person name="Corre E."/>
            <person name="Da Silva C."/>
            <person name="Delage L."/>
            <person name="Delaroque N."/>
            <person name="Dittami S.M."/>
            <person name="Doulbeau S."/>
            <person name="Elias M."/>
            <person name="Farnham G."/>
            <person name="Gachon C.M."/>
            <person name="Gschloessl B."/>
            <person name="Heesch S."/>
            <person name="Jabbari K."/>
            <person name="Jubin C."/>
            <person name="Kawai H."/>
            <person name="Kimura K."/>
            <person name="Kloareg B."/>
            <person name="Kupper F.C."/>
            <person name="Lang D."/>
            <person name="Le Bail A."/>
            <person name="Leblanc C."/>
            <person name="Lerouge P."/>
            <person name="Lohr M."/>
            <person name="Lopez P.J."/>
            <person name="Martens C."/>
            <person name="Maumus F."/>
            <person name="Michel G."/>
            <person name="Miranda-Saavedra D."/>
            <person name="Morales J."/>
            <person name="Moreau H."/>
            <person name="Motomura T."/>
            <person name="Nagasato C."/>
            <person name="Napoli C.A."/>
            <person name="Nelson D.R."/>
            <person name="Nyvall-Collen P."/>
            <person name="Peters A.F."/>
            <person name="Pommier C."/>
            <person name="Potin P."/>
            <person name="Poulain J."/>
            <person name="Quesneville H."/>
            <person name="Read B."/>
            <person name="Rensing S.A."/>
            <person name="Ritter A."/>
            <person name="Rousvoal S."/>
            <person name="Samanta M."/>
            <person name="Samson G."/>
            <person name="Schroeder D.C."/>
            <person name="Segurens B."/>
            <person name="Strittmatter M."/>
            <person name="Tonon T."/>
            <person name="Tregear J.W."/>
            <person name="Valentin K."/>
            <person name="von Dassow P."/>
            <person name="Yamagishi T."/>
            <person name="Van de Peer Y."/>
            <person name="Wincker P."/>
        </authorList>
    </citation>
    <scope>NUCLEOTIDE SEQUENCE [LARGE SCALE GENOMIC DNA]</scope>
    <source>
        <strain evidence="4">Ec32 / CCAP1310/4</strain>
    </source>
</reference>
<evidence type="ECO:0000256" key="1">
    <source>
        <dbReference type="SAM" id="SignalP"/>
    </source>
</evidence>
<feature type="signal peptide" evidence="1">
    <location>
        <begin position="1"/>
        <end position="15"/>
    </location>
</feature>
<dbReference type="AlphaFoldDB" id="D7G015"/>
<dbReference type="EMBL" id="FN648586">
    <property type="protein sequence ID" value="CBJ48640.1"/>
    <property type="molecule type" value="Genomic_DNA"/>
</dbReference>
<sequence length="213" mass="23673">MRVLGVVLFGSTTQAFLTVPPLTSPPSTACASNPQLHVPCARHLRLRWPRASSTAVRMLGGEDGGEEEKGYTDVTVREAVEWTMSRDSEFSYIDIRSAEEHEKLATVRGALCIPAFDLVMPEAEEQGEGLDDQDGDDTGYAPAYNFEESDYTVKPDFVDTMKARFDLDAKLLIGCKTYRSAKACQLLVEAGFTEIYNVESQIFMRTRAPEVWS</sequence>
<evidence type="ECO:0000313" key="4">
    <source>
        <dbReference type="Proteomes" id="UP000002630"/>
    </source>
</evidence>
<dbReference type="InParanoid" id="D7G015"/>
<gene>
    <name evidence="3" type="ORF">Esi_0039_0133</name>
</gene>
<evidence type="ECO:0000259" key="2">
    <source>
        <dbReference type="PROSITE" id="PS50206"/>
    </source>
</evidence>
<accession>D7G015</accession>
<organism evidence="3 4">
    <name type="scientific">Ectocarpus siliculosus</name>
    <name type="common">Brown alga</name>
    <name type="synonym">Conferva siliculosa</name>
    <dbReference type="NCBI Taxonomy" id="2880"/>
    <lineage>
        <taxon>Eukaryota</taxon>
        <taxon>Sar</taxon>
        <taxon>Stramenopiles</taxon>
        <taxon>Ochrophyta</taxon>
        <taxon>PX clade</taxon>
        <taxon>Phaeophyceae</taxon>
        <taxon>Ectocarpales</taxon>
        <taxon>Ectocarpaceae</taxon>
        <taxon>Ectocarpus</taxon>
    </lineage>
</organism>
<keyword evidence="4" id="KW-1185">Reference proteome</keyword>
<dbReference type="Proteomes" id="UP000002630">
    <property type="component" value="Linkage Group LG21"/>
</dbReference>
<dbReference type="SUPFAM" id="SSF52821">
    <property type="entry name" value="Rhodanese/Cell cycle control phosphatase"/>
    <property type="match status" value="1"/>
</dbReference>
<dbReference type="Gene3D" id="3.40.250.10">
    <property type="entry name" value="Rhodanese-like domain"/>
    <property type="match status" value="1"/>
</dbReference>
<evidence type="ECO:0000313" key="3">
    <source>
        <dbReference type="EMBL" id="CBJ48640.1"/>
    </source>
</evidence>
<feature type="chain" id="PRO_5013039603" description="Rhodanese domain-containing protein" evidence="1">
    <location>
        <begin position="16"/>
        <end position="213"/>
    </location>
</feature>
<dbReference type="InterPro" id="IPR001763">
    <property type="entry name" value="Rhodanese-like_dom"/>
</dbReference>
<name>D7G015_ECTSI</name>
<dbReference type="InterPro" id="IPR036873">
    <property type="entry name" value="Rhodanese-like_dom_sf"/>
</dbReference>
<keyword evidence="1" id="KW-0732">Signal</keyword>
<dbReference type="OrthoDB" id="566238at2759"/>
<protein>
    <recommendedName>
        <fullName evidence="2">Rhodanese domain-containing protein</fullName>
    </recommendedName>
</protein>
<dbReference type="PROSITE" id="PS50206">
    <property type="entry name" value="RHODANESE_3"/>
    <property type="match status" value="1"/>
</dbReference>
<dbReference type="EMBL" id="FN649746">
    <property type="protein sequence ID" value="CBJ48640.1"/>
    <property type="molecule type" value="Genomic_DNA"/>
</dbReference>
<feature type="domain" description="Rhodanese" evidence="2">
    <location>
        <begin position="86"/>
        <end position="201"/>
    </location>
</feature>